<evidence type="ECO:0000256" key="10">
    <source>
        <dbReference type="SAM" id="MobiDB-lite"/>
    </source>
</evidence>
<keyword evidence="11" id="KW-1133">Transmembrane helix</keyword>
<feature type="binding site" description="axial binding residue" evidence="8">
    <location>
        <position position="482"/>
    </location>
    <ligand>
        <name>heme</name>
        <dbReference type="ChEBI" id="CHEBI:30413"/>
    </ligand>
    <ligandPart>
        <name>Fe</name>
        <dbReference type="ChEBI" id="CHEBI:18248"/>
    </ligandPart>
</feature>
<dbReference type="Gene3D" id="1.10.630.10">
    <property type="entry name" value="Cytochrome P450"/>
    <property type="match status" value="1"/>
</dbReference>
<dbReference type="Proteomes" id="UP000193986">
    <property type="component" value="Unassembled WGS sequence"/>
</dbReference>
<dbReference type="InterPro" id="IPR047146">
    <property type="entry name" value="Cyt_P450_E_CYP52_fungi"/>
</dbReference>
<comment type="similarity">
    <text evidence="2 9">Belongs to the cytochrome P450 family.</text>
</comment>
<evidence type="ECO:0000256" key="7">
    <source>
        <dbReference type="ARBA" id="ARBA00023033"/>
    </source>
</evidence>
<dbReference type="InterPro" id="IPR001128">
    <property type="entry name" value="Cyt_P450"/>
</dbReference>
<name>A0A1Y2AH94_9TREE</name>
<dbReference type="InParanoid" id="A0A1Y2AH94"/>
<reference evidence="12 13" key="1">
    <citation type="submission" date="2016-07" db="EMBL/GenBank/DDBJ databases">
        <title>Pervasive Adenine N6-methylation of Active Genes in Fungi.</title>
        <authorList>
            <consortium name="DOE Joint Genome Institute"/>
            <person name="Mondo S.J."/>
            <person name="Dannebaum R.O."/>
            <person name="Kuo R.C."/>
            <person name="Labutti K."/>
            <person name="Haridas S."/>
            <person name="Kuo A."/>
            <person name="Salamov A."/>
            <person name="Ahrendt S.R."/>
            <person name="Lipzen A."/>
            <person name="Sullivan W."/>
            <person name="Andreopoulos W.B."/>
            <person name="Clum A."/>
            <person name="Lindquist E."/>
            <person name="Daum C."/>
            <person name="Ramamoorthy G.K."/>
            <person name="Gryganskyi A."/>
            <person name="Culley D."/>
            <person name="Magnuson J.K."/>
            <person name="James T.Y."/>
            <person name="O'Malley M.A."/>
            <person name="Stajich J.E."/>
            <person name="Spatafora J.W."/>
            <person name="Visel A."/>
            <person name="Grigoriev I.V."/>
        </authorList>
    </citation>
    <scope>NUCLEOTIDE SEQUENCE [LARGE SCALE GENOMIC DNA]</scope>
    <source>
        <strain evidence="12 13">68-887.2</strain>
    </source>
</reference>
<dbReference type="GO" id="GO:0004497">
    <property type="term" value="F:monooxygenase activity"/>
    <property type="evidence" value="ECO:0007669"/>
    <property type="project" value="UniProtKB-KW"/>
</dbReference>
<evidence type="ECO:0000256" key="5">
    <source>
        <dbReference type="ARBA" id="ARBA00023002"/>
    </source>
</evidence>
<dbReference type="EMBL" id="MCFC01000103">
    <property type="protein sequence ID" value="ORY21852.1"/>
    <property type="molecule type" value="Genomic_DNA"/>
</dbReference>
<dbReference type="PANTHER" id="PTHR24287">
    <property type="entry name" value="P450, PUTATIVE (EUROFUNG)-RELATED"/>
    <property type="match status" value="1"/>
</dbReference>
<keyword evidence="4 8" id="KW-0479">Metal-binding</keyword>
<dbReference type="GO" id="GO:0020037">
    <property type="term" value="F:heme binding"/>
    <property type="evidence" value="ECO:0007669"/>
    <property type="project" value="InterPro"/>
</dbReference>
<evidence type="ECO:0000256" key="1">
    <source>
        <dbReference type="ARBA" id="ARBA00001971"/>
    </source>
</evidence>
<dbReference type="STRING" id="71784.A0A1Y2AH94"/>
<evidence type="ECO:0000256" key="2">
    <source>
        <dbReference type="ARBA" id="ARBA00010617"/>
    </source>
</evidence>
<proteinExistence type="inferred from homology"/>
<feature type="transmembrane region" description="Helical" evidence="11">
    <location>
        <begin position="7"/>
        <end position="26"/>
    </location>
</feature>
<evidence type="ECO:0000256" key="11">
    <source>
        <dbReference type="SAM" id="Phobius"/>
    </source>
</evidence>
<keyword evidence="13" id="KW-1185">Reference proteome</keyword>
<accession>A0A1Y2AH94</accession>
<keyword evidence="7 9" id="KW-0503">Monooxygenase</keyword>
<evidence type="ECO:0000256" key="3">
    <source>
        <dbReference type="ARBA" id="ARBA00022617"/>
    </source>
</evidence>
<dbReference type="InterPro" id="IPR002401">
    <property type="entry name" value="Cyt_P450_E_grp-I"/>
</dbReference>
<dbReference type="InterPro" id="IPR017972">
    <property type="entry name" value="Cyt_P450_CS"/>
</dbReference>
<dbReference type="PRINTS" id="PR00385">
    <property type="entry name" value="P450"/>
</dbReference>
<evidence type="ECO:0000313" key="12">
    <source>
        <dbReference type="EMBL" id="ORY21852.1"/>
    </source>
</evidence>
<evidence type="ECO:0000256" key="6">
    <source>
        <dbReference type="ARBA" id="ARBA00023004"/>
    </source>
</evidence>
<comment type="cofactor">
    <cofactor evidence="1 8">
        <name>heme</name>
        <dbReference type="ChEBI" id="CHEBI:30413"/>
    </cofactor>
</comment>
<dbReference type="AlphaFoldDB" id="A0A1Y2AH94"/>
<dbReference type="PRINTS" id="PR00463">
    <property type="entry name" value="EP450I"/>
</dbReference>
<dbReference type="PROSITE" id="PS00086">
    <property type="entry name" value="CYTOCHROME_P450"/>
    <property type="match status" value="1"/>
</dbReference>
<dbReference type="InterPro" id="IPR036396">
    <property type="entry name" value="Cyt_P450_sf"/>
</dbReference>
<evidence type="ECO:0000256" key="9">
    <source>
        <dbReference type="RuleBase" id="RU000461"/>
    </source>
</evidence>
<sequence>MKGAAFLLPALFRILVLPILIVQPILRFLPDLTLFRLVAYLLSFALVYAVRGRLDVWSTSRQASAQGAADVPLVNGRWPFNLDIVRDWAKSGSEDEVARMMFLLGRQYGSTYNTRVIGENQILSTDPKVFKHALVDDSNNFVKGKKFKDRAEGFLGDGIFNSDGERWKFHRTLLRPFFHPSHVSHKLFIPFIQRFLNNLPSGEEACDIQARFRQLALETALMWMTGTDIGDPSSKGSAEWEQSKNDLGWALVEAQRVVGRRVKIGTVWPLLELGYDPLARPMQVIRTFFAPLITAAVSRRDQQVQDSLRAGDEVHLIDRLIEATEDMKLVEDQLINVLLASRDTTSSLLTFCTYALALYPDVADRLRGEVRSVVIGDVNKGAIRECRLCRGFINETLRLFPPVPLNIRRTLRPSLLRTSAAGPPLFMPANTSIILAFILMQRDQAVWGENALDFDIDRWLKGGLDIKESEGFMSWNAGPRMCLGQPFALTLVHTFLILLFRHLDSLGSDRGENESSGSFQLQLAVDAQPAETRMPESWKGKEGDGRARDGRDRVWIMGDVILTVKGGLWVRLAQAAKL</sequence>
<keyword evidence="6 8" id="KW-0408">Iron</keyword>
<dbReference type="PANTHER" id="PTHR24287:SF1">
    <property type="entry name" value="P450, PUTATIVE (EUROFUNG)-RELATED"/>
    <property type="match status" value="1"/>
</dbReference>
<keyword evidence="11" id="KW-0472">Membrane</keyword>
<evidence type="ECO:0000256" key="8">
    <source>
        <dbReference type="PIRSR" id="PIRSR602401-1"/>
    </source>
</evidence>
<comment type="caution">
    <text evidence="12">The sequence shown here is derived from an EMBL/GenBank/DDBJ whole genome shotgun (WGS) entry which is preliminary data.</text>
</comment>
<dbReference type="GO" id="GO:0005506">
    <property type="term" value="F:iron ion binding"/>
    <property type="evidence" value="ECO:0007669"/>
    <property type="project" value="InterPro"/>
</dbReference>
<evidence type="ECO:0000256" key="4">
    <source>
        <dbReference type="ARBA" id="ARBA00022723"/>
    </source>
</evidence>
<evidence type="ECO:0000313" key="13">
    <source>
        <dbReference type="Proteomes" id="UP000193986"/>
    </source>
</evidence>
<keyword evidence="11" id="KW-0812">Transmembrane</keyword>
<protein>
    <submittedName>
        <fullName evidence="12">Cytochrome P450</fullName>
    </submittedName>
</protein>
<keyword evidence="3 8" id="KW-0349">Heme</keyword>
<dbReference type="OrthoDB" id="1470350at2759"/>
<dbReference type="SUPFAM" id="SSF48264">
    <property type="entry name" value="Cytochrome P450"/>
    <property type="match status" value="1"/>
</dbReference>
<dbReference type="GO" id="GO:0016705">
    <property type="term" value="F:oxidoreductase activity, acting on paired donors, with incorporation or reduction of molecular oxygen"/>
    <property type="evidence" value="ECO:0007669"/>
    <property type="project" value="InterPro"/>
</dbReference>
<feature type="transmembrane region" description="Helical" evidence="11">
    <location>
        <begin position="32"/>
        <end position="50"/>
    </location>
</feature>
<keyword evidence="5 9" id="KW-0560">Oxidoreductase</keyword>
<gene>
    <name evidence="12" type="ORF">BCR39DRAFT_552749</name>
</gene>
<feature type="compositionally biased region" description="Basic and acidic residues" evidence="10">
    <location>
        <begin position="533"/>
        <end position="547"/>
    </location>
</feature>
<dbReference type="Pfam" id="PF00067">
    <property type="entry name" value="p450"/>
    <property type="match status" value="1"/>
</dbReference>
<feature type="region of interest" description="Disordered" evidence="10">
    <location>
        <begin position="527"/>
        <end position="547"/>
    </location>
</feature>
<organism evidence="12 13">
    <name type="scientific">Naematelia encephala</name>
    <dbReference type="NCBI Taxonomy" id="71784"/>
    <lineage>
        <taxon>Eukaryota</taxon>
        <taxon>Fungi</taxon>
        <taxon>Dikarya</taxon>
        <taxon>Basidiomycota</taxon>
        <taxon>Agaricomycotina</taxon>
        <taxon>Tremellomycetes</taxon>
        <taxon>Tremellales</taxon>
        <taxon>Naemateliaceae</taxon>
        <taxon>Naematelia</taxon>
    </lineage>
</organism>